<dbReference type="GO" id="GO:0016559">
    <property type="term" value="P:peroxisome fission"/>
    <property type="evidence" value="ECO:0007669"/>
    <property type="project" value="TreeGrafter"/>
</dbReference>
<evidence type="ECO:0000256" key="12">
    <source>
        <dbReference type="ARBA" id="ARBA00023121"/>
    </source>
</evidence>
<dbReference type="InterPro" id="IPR001401">
    <property type="entry name" value="Dynamin_GTPase"/>
</dbReference>
<dbReference type="Pfam" id="PF00350">
    <property type="entry name" value="Dynamin_N"/>
    <property type="match status" value="1"/>
</dbReference>
<gene>
    <name evidence="21" type="ORF">RRG08_011298</name>
</gene>
<keyword evidence="8" id="KW-0378">Hydrolase</keyword>
<dbReference type="SMART" id="SM00053">
    <property type="entry name" value="DYNc"/>
    <property type="match status" value="1"/>
</dbReference>
<dbReference type="AlphaFoldDB" id="A0AAE0YEU7"/>
<dbReference type="GO" id="GO:0006897">
    <property type="term" value="P:endocytosis"/>
    <property type="evidence" value="ECO:0007669"/>
    <property type="project" value="TreeGrafter"/>
</dbReference>
<comment type="caution">
    <text evidence="21">The sequence shown here is derived from an EMBL/GenBank/DDBJ whole genome shotgun (WGS) entry which is preliminary data.</text>
</comment>
<evidence type="ECO:0000256" key="2">
    <source>
        <dbReference type="ARBA" id="ARBA00004569"/>
    </source>
</evidence>
<keyword evidence="12" id="KW-0446">Lipid-binding</keyword>
<keyword evidence="15" id="KW-0472">Membrane</keyword>
<dbReference type="GO" id="GO:0008017">
    <property type="term" value="F:microtubule binding"/>
    <property type="evidence" value="ECO:0007669"/>
    <property type="project" value="TreeGrafter"/>
</dbReference>
<dbReference type="Proteomes" id="UP001283361">
    <property type="component" value="Unassembled WGS sequence"/>
</dbReference>
<organism evidence="21 22">
    <name type="scientific">Elysia crispata</name>
    <name type="common">lettuce slug</name>
    <dbReference type="NCBI Taxonomy" id="231223"/>
    <lineage>
        <taxon>Eukaryota</taxon>
        <taxon>Metazoa</taxon>
        <taxon>Spiralia</taxon>
        <taxon>Lophotrochozoa</taxon>
        <taxon>Mollusca</taxon>
        <taxon>Gastropoda</taxon>
        <taxon>Heterobranchia</taxon>
        <taxon>Euthyneura</taxon>
        <taxon>Panpulmonata</taxon>
        <taxon>Sacoglossa</taxon>
        <taxon>Placobranchoidea</taxon>
        <taxon>Plakobranchidae</taxon>
        <taxon>Elysia</taxon>
    </lineage>
</organism>
<dbReference type="InterPro" id="IPR045817">
    <property type="entry name" value="OPA1_C"/>
</dbReference>
<dbReference type="PROSITE" id="PS51718">
    <property type="entry name" value="G_DYNAMIN_2"/>
    <property type="match status" value="1"/>
</dbReference>
<dbReference type="GO" id="GO:0000266">
    <property type="term" value="P:mitochondrial fission"/>
    <property type="evidence" value="ECO:0007669"/>
    <property type="project" value="TreeGrafter"/>
</dbReference>
<dbReference type="InterPro" id="IPR045063">
    <property type="entry name" value="Dynamin_N"/>
</dbReference>
<evidence type="ECO:0000256" key="3">
    <source>
        <dbReference type="ARBA" id="ARBA00011980"/>
    </source>
</evidence>
<evidence type="ECO:0000256" key="9">
    <source>
        <dbReference type="ARBA" id="ARBA00022946"/>
    </source>
</evidence>
<evidence type="ECO:0000256" key="14">
    <source>
        <dbReference type="ARBA" id="ARBA00023134"/>
    </source>
</evidence>
<dbReference type="GO" id="GO:0005874">
    <property type="term" value="C:microtubule"/>
    <property type="evidence" value="ECO:0007669"/>
    <property type="project" value="TreeGrafter"/>
</dbReference>
<protein>
    <recommendedName>
        <fullName evidence="17">Dynamin-like GTPase OPA1, mitochondrial</fullName>
        <ecNumber evidence="3">3.6.5.5</ecNumber>
    </recommendedName>
</protein>
<dbReference type="InterPro" id="IPR027417">
    <property type="entry name" value="P-loop_NTPase"/>
</dbReference>
<dbReference type="GO" id="GO:0008053">
    <property type="term" value="P:mitochondrial fusion"/>
    <property type="evidence" value="ECO:0007669"/>
    <property type="project" value="TreeGrafter"/>
</dbReference>
<dbReference type="GO" id="GO:0006915">
    <property type="term" value="P:apoptotic process"/>
    <property type="evidence" value="ECO:0007669"/>
    <property type="project" value="UniProtKB-KW"/>
</dbReference>
<evidence type="ECO:0000256" key="15">
    <source>
        <dbReference type="ARBA" id="ARBA00023136"/>
    </source>
</evidence>
<feature type="coiled-coil region" evidence="19">
    <location>
        <begin position="1018"/>
        <end position="1081"/>
    </location>
</feature>
<dbReference type="FunFam" id="3.40.50.300:FF:000171">
    <property type="entry name" value="Dynamin-like 120 kDa protein, mitochondrial"/>
    <property type="match status" value="1"/>
</dbReference>
<evidence type="ECO:0000256" key="19">
    <source>
        <dbReference type="SAM" id="Coils"/>
    </source>
</evidence>
<dbReference type="PANTHER" id="PTHR11566">
    <property type="entry name" value="DYNAMIN"/>
    <property type="match status" value="1"/>
</dbReference>
<dbReference type="Pfam" id="PF19434">
    <property type="entry name" value="OPA1_C"/>
    <property type="match status" value="1"/>
</dbReference>
<evidence type="ECO:0000256" key="11">
    <source>
        <dbReference type="ARBA" id="ARBA00023054"/>
    </source>
</evidence>
<evidence type="ECO:0000256" key="4">
    <source>
        <dbReference type="ARBA" id="ARBA00022692"/>
    </source>
</evidence>
<evidence type="ECO:0000256" key="1">
    <source>
        <dbReference type="ARBA" id="ARBA00004434"/>
    </source>
</evidence>
<evidence type="ECO:0000256" key="17">
    <source>
        <dbReference type="ARBA" id="ARBA00044791"/>
    </source>
</evidence>
<keyword evidence="11 19" id="KW-0175">Coiled coil</keyword>
<dbReference type="EC" id="3.6.5.5" evidence="3"/>
<keyword evidence="13" id="KW-0496">Mitochondrion</keyword>
<evidence type="ECO:0000256" key="16">
    <source>
        <dbReference type="ARBA" id="ARBA00023157"/>
    </source>
</evidence>
<keyword evidence="10" id="KW-1133">Transmembrane helix</keyword>
<keyword evidence="4" id="KW-0812">Transmembrane</keyword>
<feature type="coiled-coil region" evidence="19">
    <location>
        <begin position="335"/>
        <end position="373"/>
    </location>
</feature>
<keyword evidence="22" id="KW-1185">Reference proteome</keyword>
<keyword evidence="5" id="KW-0053">Apoptosis</keyword>
<evidence type="ECO:0000256" key="6">
    <source>
        <dbReference type="ARBA" id="ARBA00022741"/>
    </source>
</evidence>
<evidence type="ECO:0000259" key="20">
    <source>
        <dbReference type="PROSITE" id="PS51718"/>
    </source>
</evidence>
<evidence type="ECO:0000256" key="10">
    <source>
        <dbReference type="ARBA" id="ARBA00022989"/>
    </source>
</evidence>
<keyword evidence="6" id="KW-0547">Nucleotide-binding</keyword>
<evidence type="ECO:0000313" key="22">
    <source>
        <dbReference type="Proteomes" id="UP001283361"/>
    </source>
</evidence>
<comment type="subcellular location">
    <subcellularLocation>
        <location evidence="1">Mitochondrion inner membrane</location>
        <topology evidence="1">Single-pass membrane protein</topology>
    </subcellularLocation>
    <subcellularLocation>
        <location evidence="2">Mitochondrion intermembrane space</location>
    </subcellularLocation>
</comment>
<dbReference type="GO" id="GO:0005758">
    <property type="term" value="C:mitochondrial intermembrane space"/>
    <property type="evidence" value="ECO:0007669"/>
    <property type="project" value="UniProtKB-SubCell"/>
</dbReference>
<dbReference type="PANTHER" id="PTHR11566:SF67">
    <property type="entry name" value="DYNAMIN-LIKE 120 KDA PROTEIN, MITOCHONDRIAL"/>
    <property type="match status" value="1"/>
</dbReference>
<keyword evidence="14" id="KW-0342">GTP-binding</keyword>
<dbReference type="Gene3D" id="3.40.50.300">
    <property type="entry name" value="P-loop containing nucleotide triphosphate hydrolases"/>
    <property type="match status" value="1"/>
</dbReference>
<evidence type="ECO:0000256" key="8">
    <source>
        <dbReference type="ARBA" id="ARBA00022801"/>
    </source>
</evidence>
<name>A0AAE0YEU7_9GAST</name>
<dbReference type="GO" id="GO:0005743">
    <property type="term" value="C:mitochondrial inner membrane"/>
    <property type="evidence" value="ECO:0007669"/>
    <property type="project" value="UniProtKB-SubCell"/>
</dbReference>
<dbReference type="SUPFAM" id="SSF52540">
    <property type="entry name" value="P-loop containing nucleoside triphosphate hydrolases"/>
    <property type="match status" value="1"/>
</dbReference>
<feature type="domain" description="Dynamin-type G" evidence="20">
    <location>
        <begin position="406"/>
        <end position="682"/>
    </location>
</feature>
<dbReference type="CDD" id="cd08771">
    <property type="entry name" value="DLP_1"/>
    <property type="match status" value="1"/>
</dbReference>
<keyword evidence="7" id="KW-0999">Mitochondrion inner membrane</keyword>
<dbReference type="GO" id="GO:0008289">
    <property type="term" value="F:lipid binding"/>
    <property type="evidence" value="ECO:0007669"/>
    <property type="project" value="UniProtKB-KW"/>
</dbReference>
<evidence type="ECO:0000256" key="7">
    <source>
        <dbReference type="ARBA" id="ARBA00022792"/>
    </source>
</evidence>
<keyword evidence="16" id="KW-1015">Disulfide bond</keyword>
<evidence type="ECO:0000313" key="21">
    <source>
        <dbReference type="EMBL" id="KAK3743454.1"/>
    </source>
</evidence>
<comment type="catalytic activity">
    <reaction evidence="18">
        <text>GTP + H2O = GDP + phosphate + H(+)</text>
        <dbReference type="Rhea" id="RHEA:19669"/>
        <dbReference type="ChEBI" id="CHEBI:15377"/>
        <dbReference type="ChEBI" id="CHEBI:15378"/>
        <dbReference type="ChEBI" id="CHEBI:37565"/>
        <dbReference type="ChEBI" id="CHEBI:43474"/>
        <dbReference type="ChEBI" id="CHEBI:58189"/>
        <dbReference type="EC" id="3.6.5.5"/>
    </reaction>
</comment>
<dbReference type="GO" id="GO:0003924">
    <property type="term" value="F:GTPase activity"/>
    <property type="evidence" value="ECO:0007669"/>
    <property type="project" value="InterPro"/>
</dbReference>
<dbReference type="InterPro" id="IPR030381">
    <property type="entry name" value="G_DYNAMIN_dom"/>
</dbReference>
<sequence length="1082" mass="123932">MVVKPLLWGHFGPACRFITKDVNGQLVTALLVQGRRTNQAAAATANLCQFGSYNGTAAGHSNSLTPGQLARLHVRHIHCNTLGVRPKPLLKSNGTPTVGSYREMSGLLRIVGGLSRFLKVRYLVLFGGAGSGYAASKKIEEVKSYIPDVEWLKDYLPDSDTVAKFKPDWEGWELRQNAAASFAQLRERVRDQMPERGWLKSKLEDLPDASTKLAEMKDKIKAKLPEDFGATILDGFRPHHLVTNTQAKATLKDIFPEEKSDAAAFNVTSAKLAAASSSEDRPLCAEMQANFSTDYSHDYGNDYDLEKEENFNIPLYEEMSKAPENPYIEDPEITRQKIQEEVMDIQLRYQKEIERLEKDNRELRKQLLLKEQRSGGRTRAMKKSLIDMYSEVLDELNQFDSSYNTQDNLPRVVVVGDQSSGKTSVLEMIAQARIFPRGSGQMMTRSPVKVTLSEGPYHVAQFRDSGREFDLTKEPDLAALRREVELRMKASVQAGETVSTKCISMTVKGPGLQRMVLVDLPGIISTVTTEMSPDTRDSIRNMCKQYMENPNSIILCIQDGSLDAERSNVTDLVSSMDPAGKRTIFVLTKVDMAEASLYDPERIKSILDGRLFPMKALGYFAVVTGKGNQNDSISAIKDYEEQFFRKSRLFKDGVLKPTQMTTQNLSLAVSETFWKMVKETVEQQADAFKATRFNLETEWKNTFPRIRELDRDELFEKCKGEILDELINLSQVTAKEWEEAFQKKLWEKAGSFIIENVYLPAAQARDTGTFNTTVDIKLRQWADVQLPKKCVEIGWDTLHEQFGALLEQSKKHKDYDELFDPLKAAVVQMTRNKHNWEGKAEDSLRVIQINTLEDRSVHDKEQWDKAVKFMEDTMRRQLEQTEKELETMVGPGLMSQWLKWSRRTEDHVRVLNVKNELEKLLSSDPDHKAHLAADELTTVRRNLLNQNVEVDGELIRETWYHIYRRHFYKRAVQQAVDCKKGYYYYQRGFQDTELNCNAVVLFWRLQRMLHVTSNALRQQVVNNEARRLERIIKEVLDELGDDKLVLKNLLTGRRVILAEELKKVRQIQDKLEEFIQALNQEK</sequence>
<evidence type="ECO:0000256" key="18">
    <source>
        <dbReference type="ARBA" id="ARBA00048040"/>
    </source>
</evidence>
<keyword evidence="9" id="KW-0809">Transit peptide</keyword>
<evidence type="ECO:0000256" key="13">
    <source>
        <dbReference type="ARBA" id="ARBA00023128"/>
    </source>
</evidence>
<dbReference type="EMBL" id="JAWDGP010006306">
    <property type="protein sequence ID" value="KAK3743454.1"/>
    <property type="molecule type" value="Genomic_DNA"/>
</dbReference>
<accession>A0AAE0YEU7</accession>
<dbReference type="GO" id="GO:0005525">
    <property type="term" value="F:GTP binding"/>
    <property type="evidence" value="ECO:0007669"/>
    <property type="project" value="UniProtKB-KW"/>
</dbReference>
<evidence type="ECO:0000256" key="5">
    <source>
        <dbReference type="ARBA" id="ARBA00022703"/>
    </source>
</evidence>
<dbReference type="InterPro" id="IPR022812">
    <property type="entry name" value="Dynamin"/>
</dbReference>
<dbReference type="GO" id="GO:0048312">
    <property type="term" value="P:intracellular distribution of mitochondria"/>
    <property type="evidence" value="ECO:0007669"/>
    <property type="project" value="TreeGrafter"/>
</dbReference>
<reference evidence="21" key="1">
    <citation type="journal article" date="2023" name="G3 (Bethesda)">
        <title>A reference genome for the long-term kleptoplast-retaining sea slug Elysia crispata morphotype clarki.</title>
        <authorList>
            <person name="Eastman K.E."/>
            <person name="Pendleton A.L."/>
            <person name="Shaikh M.A."/>
            <person name="Suttiyut T."/>
            <person name="Ogas R."/>
            <person name="Tomko P."/>
            <person name="Gavelis G."/>
            <person name="Widhalm J.R."/>
            <person name="Wisecaver J.H."/>
        </authorList>
    </citation>
    <scope>NUCLEOTIDE SEQUENCE</scope>
    <source>
        <strain evidence="21">ECLA1</strain>
    </source>
</reference>
<dbReference type="PRINTS" id="PR00195">
    <property type="entry name" value="DYNAMIN"/>
</dbReference>
<proteinExistence type="predicted"/>